<dbReference type="Gene3D" id="3.30.1330.10">
    <property type="entry name" value="PurM-like, N-terminal domain"/>
    <property type="match status" value="2"/>
</dbReference>
<feature type="binding site" evidence="8">
    <location>
        <position position="46"/>
    </location>
    <ligand>
        <name>ATP</name>
        <dbReference type="ChEBI" id="CHEBI:30616"/>
    </ligand>
</feature>
<dbReference type="NCBIfam" id="NF002290">
    <property type="entry name" value="PRK01213.1"/>
    <property type="match status" value="1"/>
</dbReference>
<proteinExistence type="inferred from homology"/>
<dbReference type="SUPFAM" id="SSF56042">
    <property type="entry name" value="PurM C-terminal domain-like"/>
    <property type="match status" value="2"/>
</dbReference>
<comment type="similarity">
    <text evidence="8">Belongs to the FGAMS family.</text>
</comment>
<feature type="binding site" evidence="8">
    <location>
        <position position="554"/>
    </location>
    <ligand>
        <name>ATP</name>
        <dbReference type="ChEBI" id="CHEBI:30616"/>
    </ligand>
</feature>
<evidence type="ECO:0000256" key="9">
    <source>
        <dbReference type="SAM" id="MobiDB-lite"/>
    </source>
</evidence>
<dbReference type="CDD" id="cd02203">
    <property type="entry name" value="PurL_repeat1"/>
    <property type="match status" value="1"/>
</dbReference>
<feature type="active site" description="Proton acceptor" evidence="8">
    <location>
        <position position="89"/>
    </location>
</feature>
<evidence type="ECO:0000256" key="6">
    <source>
        <dbReference type="ARBA" id="ARBA00022840"/>
    </source>
</evidence>
<keyword evidence="1 8" id="KW-0963">Cytoplasm</keyword>
<evidence type="ECO:0000256" key="7">
    <source>
        <dbReference type="ARBA" id="ARBA00022842"/>
    </source>
</evidence>
<protein>
    <recommendedName>
        <fullName evidence="8">Phosphoribosylformylglycinamidine synthase subunit PurL</fullName>
        <shortName evidence="8">FGAM synthase</shortName>
        <ecNumber evidence="8">6.3.5.3</ecNumber>
    </recommendedName>
    <alternativeName>
        <fullName evidence="8">Formylglycinamide ribonucleotide amidotransferase subunit II</fullName>
        <shortName evidence="8">FGAR amidotransferase II</shortName>
        <shortName evidence="8">FGAR-AT II</shortName>
    </alternativeName>
    <alternativeName>
        <fullName evidence="8">Glutamine amidotransferase PurL</fullName>
    </alternativeName>
    <alternativeName>
        <fullName evidence="8">Phosphoribosylformylglycinamidine synthase subunit II</fullName>
    </alternativeName>
</protein>
<keyword evidence="5 8" id="KW-0658">Purine biosynthesis</keyword>
<dbReference type="InterPro" id="IPR016188">
    <property type="entry name" value="PurM-like_N"/>
</dbReference>
<evidence type="ECO:0000259" key="10">
    <source>
        <dbReference type="Pfam" id="PF00586"/>
    </source>
</evidence>
<feature type="binding site" evidence="8">
    <location>
        <begin position="307"/>
        <end position="309"/>
    </location>
    <ligand>
        <name>substrate</name>
    </ligand>
</feature>
<feature type="binding site" evidence="8">
    <location>
        <position position="557"/>
    </location>
    <ligand>
        <name>substrate</name>
    </ligand>
</feature>
<feature type="binding site" evidence="8">
    <location>
        <begin position="88"/>
        <end position="91"/>
    </location>
    <ligand>
        <name>substrate</name>
    </ligand>
</feature>
<evidence type="ECO:0000256" key="4">
    <source>
        <dbReference type="ARBA" id="ARBA00022741"/>
    </source>
</evidence>
<feature type="domain" description="PurM-like C-terminal" evidence="11">
    <location>
        <begin position="195"/>
        <end position="349"/>
    </location>
</feature>
<comment type="catalytic activity">
    <reaction evidence="8">
        <text>N(2)-formyl-N(1)-(5-phospho-beta-D-ribosyl)glycinamide + L-glutamine + ATP + H2O = 2-formamido-N(1)-(5-O-phospho-beta-D-ribosyl)acetamidine + L-glutamate + ADP + phosphate + H(+)</text>
        <dbReference type="Rhea" id="RHEA:17129"/>
        <dbReference type="ChEBI" id="CHEBI:15377"/>
        <dbReference type="ChEBI" id="CHEBI:15378"/>
        <dbReference type="ChEBI" id="CHEBI:29985"/>
        <dbReference type="ChEBI" id="CHEBI:30616"/>
        <dbReference type="ChEBI" id="CHEBI:43474"/>
        <dbReference type="ChEBI" id="CHEBI:58359"/>
        <dbReference type="ChEBI" id="CHEBI:147286"/>
        <dbReference type="ChEBI" id="CHEBI:147287"/>
        <dbReference type="ChEBI" id="CHEBI:456216"/>
        <dbReference type="EC" id="6.3.5.3"/>
    </reaction>
</comment>
<evidence type="ECO:0000313" key="13">
    <source>
        <dbReference type="EMBL" id="MBP2019450.1"/>
    </source>
</evidence>
<dbReference type="InterPro" id="IPR036676">
    <property type="entry name" value="PurM-like_C_sf"/>
</dbReference>
<feature type="binding site" evidence="8">
    <location>
        <position position="555"/>
    </location>
    <ligand>
        <name>Mg(2+)</name>
        <dbReference type="ChEBI" id="CHEBI:18420"/>
        <label>1</label>
    </ligand>
</feature>
<gene>
    <name evidence="8" type="primary">purL</name>
    <name evidence="13" type="ORF">J2Z79_002889</name>
</gene>
<evidence type="ECO:0000259" key="11">
    <source>
        <dbReference type="Pfam" id="PF02769"/>
    </source>
</evidence>
<feature type="domain" description="PurM-like C-terminal" evidence="11">
    <location>
        <begin position="592"/>
        <end position="737"/>
    </location>
</feature>
<evidence type="ECO:0000256" key="1">
    <source>
        <dbReference type="ARBA" id="ARBA00022490"/>
    </source>
</evidence>
<dbReference type="Gene3D" id="3.90.650.10">
    <property type="entry name" value="PurM-like C-terminal domain"/>
    <property type="match status" value="2"/>
</dbReference>
<feature type="binding site" evidence="8">
    <location>
        <position position="517"/>
    </location>
    <ligand>
        <name>ATP</name>
        <dbReference type="ChEBI" id="CHEBI:30616"/>
    </ligand>
</feature>
<keyword evidence="3 8" id="KW-0479">Metal-binding</keyword>
<dbReference type="SUPFAM" id="SSF55326">
    <property type="entry name" value="PurM N-terminal domain-like"/>
    <property type="match status" value="2"/>
</dbReference>
<dbReference type="EC" id="6.3.5.3" evidence="8"/>
<comment type="caution">
    <text evidence="8">Lacks conserved residue(s) required for the propagation of feature annotation.</text>
</comment>
<dbReference type="InterPro" id="IPR041609">
    <property type="entry name" value="PurL_linker"/>
</dbReference>
<comment type="subunit">
    <text evidence="8">Monomer. Part of the FGAM synthase complex composed of 1 PurL, 1 PurQ and 2 PurS subunits.</text>
</comment>
<keyword evidence="14" id="KW-1185">Reference proteome</keyword>
<evidence type="ECO:0000259" key="12">
    <source>
        <dbReference type="Pfam" id="PF18072"/>
    </source>
</evidence>
<feature type="binding site" evidence="8">
    <location>
        <position position="87"/>
    </location>
    <ligand>
        <name>Mg(2+)</name>
        <dbReference type="ChEBI" id="CHEBI:18420"/>
        <label>1</label>
    </ligand>
</feature>
<dbReference type="NCBIfam" id="TIGR01736">
    <property type="entry name" value="FGAM_synth_II"/>
    <property type="match status" value="1"/>
</dbReference>
<evidence type="ECO:0000256" key="3">
    <source>
        <dbReference type="ARBA" id="ARBA00022723"/>
    </source>
</evidence>
<feature type="binding site" evidence="8">
    <location>
        <position position="85"/>
    </location>
    <ligand>
        <name>ATP</name>
        <dbReference type="ChEBI" id="CHEBI:30616"/>
    </ligand>
</feature>
<feature type="active site" evidence="8">
    <location>
        <position position="43"/>
    </location>
</feature>
<comment type="pathway">
    <text evidence="8">Purine metabolism; IMP biosynthesis via de novo pathway; 5-amino-1-(5-phospho-D-ribosyl)imidazole from N(2)-formyl-N(1)-(5-phospho-D-ribosyl)glycinamide: step 1/2.</text>
</comment>
<comment type="subcellular location">
    <subcellularLocation>
        <location evidence="8">Cytoplasm</location>
    </subcellularLocation>
</comment>
<reference evidence="13 14" key="1">
    <citation type="submission" date="2021-03" db="EMBL/GenBank/DDBJ databases">
        <title>Genomic Encyclopedia of Type Strains, Phase IV (KMG-IV): sequencing the most valuable type-strain genomes for metagenomic binning, comparative biology and taxonomic classification.</title>
        <authorList>
            <person name="Goeker M."/>
        </authorList>
    </citation>
    <scope>NUCLEOTIDE SEQUENCE [LARGE SCALE GENOMIC DNA]</scope>
    <source>
        <strain evidence="13 14">DSM 27138</strain>
    </source>
</reference>
<feature type="binding site" evidence="8">
    <location>
        <position position="110"/>
    </location>
    <ligand>
        <name>substrate</name>
    </ligand>
</feature>
<dbReference type="Pfam" id="PF18072">
    <property type="entry name" value="FGAR-AT_linker"/>
    <property type="match status" value="1"/>
</dbReference>
<keyword evidence="6 8" id="KW-0067">ATP-binding</keyword>
<accession>A0ABS4JV90</accession>
<feature type="region of interest" description="Disordered" evidence="9">
    <location>
        <begin position="447"/>
        <end position="472"/>
    </location>
</feature>
<dbReference type="HAMAP" id="MF_00420">
    <property type="entry name" value="PurL_2"/>
    <property type="match status" value="1"/>
</dbReference>
<feature type="binding site" evidence="8">
    <location>
        <position position="111"/>
    </location>
    <ligand>
        <name>Mg(2+)</name>
        <dbReference type="ChEBI" id="CHEBI:18420"/>
        <label>2</label>
    </ligand>
</feature>
<evidence type="ECO:0000256" key="8">
    <source>
        <dbReference type="HAMAP-Rule" id="MF_00420"/>
    </source>
</evidence>
<keyword evidence="4 8" id="KW-0547">Nucleotide-binding</keyword>
<keyword evidence="2 8" id="KW-0436">Ligase</keyword>
<dbReference type="Proteomes" id="UP001519289">
    <property type="component" value="Unassembled WGS sequence"/>
</dbReference>
<comment type="caution">
    <text evidence="13">The sequence shown here is derived from an EMBL/GenBank/DDBJ whole genome shotgun (WGS) entry which is preliminary data.</text>
</comment>
<dbReference type="GO" id="GO:0004642">
    <property type="term" value="F:phosphoribosylformylglycinamidine synthase activity"/>
    <property type="evidence" value="ECO:0007669"/>
    <property type="project" value="UniProtKB-EC"/>
</dbReference>
<dbReference type="RefSeq" id="WP_209467558.1">
    <property type="nucleotide sequence ID" value="NZ_JAGGLG010000028.1"/>
</dbReference>
<dbReference type="PANTHER" id="PTHR43555">
    <property type="entry name" value="PHOSPHORIBOSYLFORMYLGLYCINAMIDINE SYNTHASE SUBUNIT PURL"/>
    <property type="match status" value="1"/>
</dbReference>
<evidence type="ECO:0000256" key="2">
    <source>
        <dbReference type="ARBA" id="ARBA00022598"/>
    </source>
</evidence>
<dbReference type="CDD" id="cd02204">
    <property type="entry name" value="PurL_repeat2"/>
    <property type="match status" value="1"/>
</dbReference>
<dbReference type="InterPro" id="IPR010074">
    <property type="entry name" value="PRibForGlyAmidine_synth_PurL"/>
</dbReference>
<dbReference type="InterPro" id="IPR036921">
    <property type="entry name" value="PurM-like_N_sf"/>
</dbReference>
<dbReference type="Pfam" id="PF02769">
    <property type="entry name" value="AIRS_C"/>
    <property type="match status" value="2"/>
</dbReference>
<name>A0ABS4JV90_9FIRM</name>
<dbReference type="EMBL" id="JAGGLG010000028">
    <property type="protein sequence ID" value="MBP2019450.1"/>
    <property type="molecule type" value="Genomic_DNA"/>
</dbReference>
<feature type="domain" description="PurM-like N-terminal" evidence="10">
    <location>
        <begin position="471"/>
        <end position="577"/>
    </location>
</feature>
<dbReference type="InterPro" id="IPR010918">
    <property type="entry name" value="PurM-like_C_dom"/>
</dbReference>
<comment type="function">
    <text evidence="8">Part of the phosphoribosylformylglycinamidine synthase complex involved in the purines biosynthetic pathway. Catalyzes the ATP-dependent conversion of formylglycinamide ribonucleotide (FGAR) and glutamine to yield formylglycinamidine ribonucleotide (FGAM) and glutamate. The FGAM synthase complex is composed of three subunits. PurQ produces an ammonia molecule by converting glutamine to glutamate. PurL transfers the ammonia molecule to FGAR to form FGAM in an ATP-dependent manner. PurS interacts with PurQ and PurL and is thought to assist in the transfer of the ammonia molecule from PurQ to PurL.</text>
</comment>
<feature type="binding site" evidence="8">
    <location>
        <position position="235"/>
    </location>
    <ligand>
        <name>substrate</name>
    </ligand>
</feature>
<feature type="domain" description="PurM-like N-terminal" evidence="10">
    <location>
        <begin position="68"/>
        <end position="182"/>
    </location>
</feature>
<dbReference type="PIRSF" id="PIRSF001587">
    <property type="entry name" value="FGAM_synthase_II"/>
    <property type="match status" value="1"/>
</dbReference>
<dbReference type="Pfam" id="PF00586">
    <property type="entry name" value="AIRS"/>
    <property type="match status" value="2"/>
</dbReference>
<feature type="domain" description="Phosphoribosylformylglycinamidine synthase linker" evidence="12">
    <location>
        <begin position="9"/>
        <end position="47"/>
    </location>
</feature>
<organism evidence="13 14">
    <name type="scientific">Symbiobacterium terraclitae</name>
    <dbReference type="NCBI Taxonomy" id="557451"/>
    <lineage>
        <taxon>Bacteria</taxon>
        <taxon>Bacillati</taxon>
        <taxon>Bacillota</taxon>
        <taxon>Clostridia</taxon>
        <taxon>Eubacteriales</taxon>
        <taxon>Symbiobacteriaceae</taxon>
        <taxon>Symbiobacterium</taxon>
    </lineage>
</organism>
<feature type="binding site" evidence="8">
    <location>
        <position position="263"/>
    </location>
    <ligand>
        <name>Mg(2+)</name>
        <dbReference type="ChEBI" id="CHEBI:18420"/>
        <label>2</label>
    </ligand>
</feature>
<keyword evidence="7 8" id="KW-0460">Magnesium</keyword>
<evidence type="ECO:0000256" key="5">
    <source>
        <dbReference type="ARBA" id="ARBA00022755"/>
    </source>
</evidence>
<sequence>MSEQQPWLLVGLKEDEYRRVVQILGREPNHVELQMFGVMWSEHCSYKHSRATLKRLPTKGERVLQGPGENAGVIKVDDDLAVAFKIESHNHPSFVEPFQGAATGVGGILRDVFTMGARPVALLNSLRFGPLDDPRQRHLFSGAVAGIGHYGNCVGVPTIGGEVYFDESYRGNCLVNAMCIGILHPDKIHKGIAAGPGNPLMVVGARTGRDGIHGASLLASAEFSEGSEEMRSTVQVGDPFMGKLLLEACLELFETDAVVGIQDMGAAGLISSSSEMAARGNVGVEIDVRKVPAREEGMEPWEFLLSESQERMLVCVKKGREPEVEAIFKKWGLLSAVIGQVTDDGMVRVLDGDRVVAEVPAHALADEAPVYHPAKAEPAYLAGLRAFDWSALPEPEDWNATLLKLLNSPNIGSKEWVYQQYDQMVLLGTVIAPGGDAGVIRIRSAAGPGSHGVTRQKPGVDLPRPTAPEGPQKGIAAKIDCNGRYVYLNPRRGTAIAVAEAARNCVVTGARPVAITNNCNFGNPEKPEIFWTFDEAITGMAEACEALGTPVTGGNVSFYNETSGEPIHPTPTIGMVAVHENLDRLTTPGFKQAGDVIVLLGETRDELGGSEYAKLIHGVLAGDAPALDLAFEKRLQDVVLRAVHEGLVTAAHDVAEGGIAVALAEMAIASGNEALGCQVSLFLGEGRIDGQIFGESQSRILLTATREQVGRLQALLMVEQIPFRVLGDVTEDGRFRLAALAPGKESAAIYRRQELIDLPVAALAKAYKEAIPRWMGE</sequence>
<evidence type="ECO:0000313" key="14">
    <source>
        <dbReference type="Proteomes" id="UP001519289"/>
    </source>
</evidence>
<dbReference type="PANTHER" id="PTHR43555:SF1">
    <property type="entry name" value="PHOSPHORIBOSYLFORMYLGLYCINAMIDINE SYNTHASE SUBUNIT PURL"/>
    <property type="match status" value="1"/>
</dbReference>